<dbReference type="STRING" id="610380.E2C584"/>
<dbReference type="Proteomes" id="UP000008237">
    <property type="component" value="Unassembled WGS sequence"/>
</dbReference>
<protein>
    <submittedName>
        <fullName evidence="2">Uncharacterized protein</fullName>
    </submittedName>
</protein>
<feature type="region of interest" description="Disordered" evidence="1">
    <location>
        <begin position="1"/>
        <end position="110"/>
    </location>
</feature>
<name>E2C584_HARSA</name>
<evidence type="ECO:0000313" key="3">
    <source>
        <dbReference type="Proteomes" id="UP000008237"/>
    </source>
</evidence>
<evidence type="ECO:0000256" key="1">
    <source>
        <dbReference type="SAM" id="MobiDB-lite"/>
    </source>
</evidence>
<keyword evidence="3" id="KW-1185">Reference proteome</keyword>
<feature type="compositionally biased region" description="Polar residues" evidence="1">
    <location>
        <begin position="97"/>
        <end position="110"/>
    </location>
</feature>
<evidence type="ECO:0000313" key="2">
    <source>
        <dbReference type="EMBL" id="EFN76905.1"/>
    </source>
</evidence>
<proteinExistence type="predicted"/>
<dbReference type="EMBL" id="GL452767">
    <property type="protein sequence ID" value="EFN76905.1"/>
    <property type="molecule type" value="Genomic_DNA"/>
</dbReference>
<reference evidence="2 3" key="1">
    <citation type="journal article" date="2010" name="Science">
        <title>Genomic comparison of the ants Camponotus floridanus and Harpegnathos saltator.</title>
        <authorList>
            <person name="Bonasio R."/>
            <person name="Zhang G."/>
            <person name="Ye C."/>
            <person name="Mutti N.S."/>
            <person name="Fang X."/>
            <person name="Qin N."/>
            <person name="Donahue G."/>
            <person name="Yang P."/>
            <person name="Li Q."/>
            <person name="Li C."/>
            <person name="Zhang P."/>
            <person name="Huang Z."/>
            <person name="Berger S.L."/>
            <person name="Reinberg D."/>
            <person name="Wang J."/>
            <person name="Liebig J."/>
        </authorList>
    </citation>
    <scope>NUCLEOTIDE SEQUENCE [LARGE SCALE GENOMIC DNA]</scope>
    <source>
        <strain evidence="2 3">R22 G/1</strain>
    </source>
</reference>
<organism evidence="3">
    <name type="scientific">Harpegnathos saltator</name>
    <name type="common">Jerdon's jumping ant</name>
    <dbReference type="NCBI Taxonomy" id="610380"/>
    <lineage>
        <taxon>Eukaryota</taxon>
        <taxon>Metazoa</taxon>
        <taxon>Ecdysozoa</taxon>
        <taxon>Arthropoda</taxon>
        <taxon>Hexapoda</taxon>
        <taxon>Insecta</taxon>
        <taxon>Pterygota</taxon>
        <taxon>Neoptera</taxon>
        <taxon>Endopterygota</taxon>
        <taxon>Hymenoptera</taxon>
        <taxon>Apocrita</taxon>
        <taxon>Aculeata</taxon>
        <taxon>Formicoidea</taxon>
        <taxon>Formicidae</taxon>
        <taxon>Ponerinae</taxon>
        <taxon>Ponerini</taxon>
        <taxon>Harpegnathos</taxon>
    </lineage>
</organism>
<sequence>MQPTISLTPSMSKQYDPLEELDALETPRTSAKAATETKKAAEKAAEKKPANSGSSWFGGLFSKLAPKPKNQMILPDDSNPTGRSMRANYVDVMNPGGSKSSTASSNMPTPVTSPLVPMATSSPQLFVPMPINDPTAPMDFLTPAATAVAPSGNVAENTSQTVRIWRDKRKFTPNRIHYS</sequence>
<gene>
    <name evidence="2" type="ORF">EAI_10447</name>
</gene>
<feature type="compositionally biased region" description="Basic and acidic residues" evidence="1">
    <location>
        <begin position="35"/>
        <end position="49"/>
    </location>
</feature>
<dbReference type="OrthoDB" id="8918678at2759"/>
<accession>E2C584</accession>
<dbReference type="InParanoid" id="E2C584"/>
<dbReference type="AlphaFoldDB" id="E2C584"/>
<feature type="compositionally biased region" description="Polar residues" evidence="1">
    <location>
        <begin position="1"/>
        <end position="13"/>
    </location>
</feature>